<keyword evidence="6 7" id="KW-0472">Membrane</keyword>
<evidence type="ECO:0000313" key="9">
    <source>
        <dbReference type="EMBL" id="MFC0394589.1"/>
    </source>
</evidence>
<comment type="subcellular location">
    <subcellularLocation>
        <location evidence="1 7">Cell membrane</location>
        <topology evidence="1 7">Multi-pass membrane protein</topology>
    </subcellularLocation>
</comment>
<organism evidence="9 10">
    <name type="scientific">Paenibacillus mendelii</name>
    <dbReference type="NCBI Taxonomy" id="206163"/>
    <lineage>
        <taxon>Bacteria</taxon>
        <taxon>Bacillati</taxon>
        <taxon>Bacillota</taxon>
        <taxon>Bacilli</taxon>
        <taxon>Bacillales</taxon>
        <taxon>Paenibacillaceae</taxon>
        <taxon>Paenibacillus</taxon>
    </lineage>
</organism>
<reference evidence="9 10" key="1">
    <citation type="submission" date="2024-09" db="EMBL/GenBank/DDBJ databases">
        <authorList>
            <person name="Sun Q."/>
            <person name="Mori K."/>
        </authorList>
    </citation>
    <scope>NUCLEOTIDE SEQUENCE [LARGE SCALE GENOMIC DNA]</scope>
    <source>
        <strain evidence="9 10">CCM 4839</strain>
    </source>
</reference>
<gene>
    <name evidence="9" type="ORF">ACFFJ8_24920</name>
</gene>
<evidence type="ECO:0000256" key="6">
    <source>
        <dbReference type="ARBA" id="ARBA00023136"/>
    </source>
</evidence>
<dbReference type="InterPro" id="IPR035906">
    <property type="entry name" value="MetI-like_sf"/>
</dbReference>
<dbReference type="InterPro" id="IPR000515">
    <property type="entry name" value="MetI-like"/>
</dbReference>
<feature type="transmembrane region" description="Helical" evidence="7">
    <location>
        <begin position="228"/>
        <end position="245"/>
    </location>
</feature>
<evidence type="ECO:0000256" key="7">
    <source>
        <dbReference type="RuleBase" id="RU363032"/>
    </source>
</evidence>
<protein>
    <submittedName>
        <fullName evidence="9">Carbohydrate ABC transporter permease</fullName>
    </submittedName>
</protein>
<feature type="domain" description="ABC transmembrane type-1" evidence="8">
    <location>
        <begin position="105"/>
        <end position="312"/>
    </location>
</feature>
<evidence type="ECO:0000256" key="1">
    <source>
        <dbReference type="ARBA" id="ARBA00004651"/>
    </source>
</evidence>
<comment type="similarity">
    <text evidence="7">Belongs to the binding-protein-dependent transport system permease family.</text>
</comment>
<evidence type="ECO:0000256" key="4">
    <source>
        <dbReference type="ARBA" id="ARBA00022692"/>
    </source>
</evidence>
<feature type="transmembrane region" description="Helical" evidence="7">
    <location>
        <begin position="176"/>
        <end position="195"/>
    </location>
</feature>
<feature type="transmembrane region" description="Helical" evidence="7">
    <location>
        <begin position="142"/>
        <end position="164"/>
    </location>
</feature>
<dbReference type="SUPFAM" id="SSF161098">
    <property type="entry name" value="MetI-like"/>
    <property type="match status" value="1"/>
</dbReference>
<dbReference type="PANTHER" id="PTHR43744">
    <property type="entry name" value="ABC TRANSPORTER PERMEASE PROTEIN MG189-RELATED-RELATED"/>
    <property type="match status" value="1"/>
</dbReference>
<evidence type="ECO:0000259" key="8">
    <source>
        <dbReference type="PROSITE" id="PS50928"/>
    </source>
</evidence>
<keyword evidence="5 7" id="KW-1133">Transmembrane helix</keyword>
<proteinExistence type="inferred from homology"/>
<dbReference type="EMBL" id="JBHLVF010000041">
    <property type="protein sequence ID" value="MFC0394589.1"/>
    <property type="molecule type" value="Genomic_DNA"/>
</dbReference>
<evidence type="ECO:0000256" key="3">
    <source>
        <dbReference type="ARBA" id="ARBA00022475"/>
    </source>
</evidence>
<feature type="transmembrane region" description="Helical" evidence="7">
    <location>
        <begin position="109"/>
        <end position="130"/>
    </location>
</feature>
<keyword evidence="3" id="KW-1003">Cell membrane</keyword>
<evidence type="ECO:0000256" key="5">
    <source>
        <dbReference type="ARBA" id="ARBA00022989"/>
    </source>
</evidence>
<dbReference type="Pfam" id="PF00528">
    <property type="entry name" value="BPD_transp_1"/>
    <property type="match status" value="1"/>
</dbReference>
<feature type="transmembrane region" description="Helical" evidence="7">
    <location>
        <begin position="35"/>
        <end position="58"/>
    </location>
</feature>
<evidence type="ECO:0000256" key="2">
    <source>
        <dbReference type="ARBA" id="ARBA00022448"/>
    </source>
</evidence>
<feature type="transmembrane region" description="Helical" evidence="7">
    <location>
        <begin position="295"/>
        <end position="312"/>
    </location>
</feature>
<dbReference type="Gene3D" id="1.10.3720.10">
    <property type="entry name" value="MetI-like"/>
    <property type="match status" value="1"/>
</dbReference>
<keyword evidence="10" id="KW-1185">Reference proteome</keyword>
<dbReference type="Proteomes" id="UP001589818">
    <property type="component" value="Unassembled WGS sequence"/>
</dbReference>
<evidence type="ECO:0000313" key="10">
    <source>
        <dbReference type="Proteomes" id="UP001589818"/>
    </source>
</evidence>
<sequence length="327" mass="37238">MAVFVQHWTAAKARIRKVWIGRKAQKVKRMVIGQYLNDGLMAKAIICMMLSFIAYLYLQPLLYMVTTMVKPLSDLLDPTIKWIPRSIDWSNLRKAWYGLQYPEAFRNTLIIALCCSIFQVGICAITGYALARLRFFGRNLAFFLIILSFMVPPQIIIIPLYTIYGELGWLNTPLVFLIPALFGQGLRSALFIIIFRQFFSTLPKALEEAAKVDGASGFYLFTRIMLPLARPAALVVFLFSFIWYWNMYYEPSMFLNSSFTPLSIRLNNLEAVLLGPDMSGAKISAQNPITEGTKMAGAFMIIAPPLLVYMIAQRWFVESIDRTGLVE</sequence>
<name>A0ABV6JGL7_9BACL</name>
<dbReference type="CDD" id="cd06261">
    <property type="entry name" value="TM_PBP2"/>
    <property type="match status" value="1"/>
</dbReference>
<comment type="caution">
    <text evidence="9">The sequence shown here is derived from an EMBL/GenBank/DDBJ whole genome shotgun (WGS) entry which is preliminary data.</text>
</comment>
<keyword evidence="2 7" id="KW-0813">Transport</keyword>
<dbReference type="PANTHER" id="PTHR43744:SF8">
    <property type="entry name" value="SN-GLYCEROL-3-PHOSPHATE TRANSPORT SYSTEM PERMEASE PROTEIN UGPE"/>
    <property type="match status" value="1"/>
</dbReference>
<dbReference type="RefSeq" id="WP_204815775.1">
    <property type="nucleotide sequence ID" value="NZ_JANHOF010000001.1"/>
</dbReference>
<dbReference type="PROSITE" id="PS50928">
    <property type="entry name" value="ABC_TM1"/>
    <property type="match status" value="1"/>
</dbReference>
<keyword evidence="4 7" id="KW-0812">Transmembrane</keyword>
<accession>A0ABV6JGL7</accession>